<dbReference type="AlphaFoldDB" id="A0A9X7W2A3"/>
<dbReference type="SUPFAM" id="SSF53850">
    <property type="entry name" value="Periplasmic binding protein-like II"/>
    <property type="match status" value="1"/>
</dbReference>
<dbReference type="InterPro" id="IPR006059">
    <property type="entry name" value="SBP"/>
</dbReference>
<dbReference type="Pfam" id="PF01547">
    <property type="entry name" value="SBP_bac_1"/>
    <property type="match status" value="1"/>
</dbReference>
<reference evidence="3 4" key="1">
    <citation type="submission" date="2021-02" db="EMBL/GenBank/DDBJ databases">
        <title>Alicyclobacillus curvatus sp. nov. and Alicyclobacillus mengziensis sp. nov., two acidophilic bacteria isolated from acid mine drainage.</title>
        <authorList>
            <person name="Huang Y."/>
        </authorList>
    </citation>
    <scope>NUCLEOTIDE SEQUENCE [LARGE SCALE GENOMIC DNA]</scope>
    <source>
        <strain evidence="3 4">S30H14</strain>
    </source>
</reference>
<dbReference type="PROSITE" id="PS51257">
    <property type="entry name" value="PROKAR_LIPOPROTEIN"/>
    <property type="match status" value="1"/>
</dbReference>
<dbReference type="Gene3D" id="3.40.190.10">
    <property type="entry name" value="Periplasmic binding protein-like II"/>
    <property type="match status" value="1"/>
</dbReference>
<sequence length="482" mass="51508">MRKKYRFLAGSTVVALLTVTACGTANTGTGGASSNNSTSAGNAGNNVSASSSTANANTSAPSTSSSNGGVPAPQWPAYNKHATITWWTWLSTAPQYAAEFEKVYPSIKINVVNVGANGTEYKKLMTALKAGSGAPDLAFLEYDVVPEFIQTGGLVNLNKYIGFVKPYYQPWTINEVSVGSNMYAVPQDIGPMVLDYNQNLLKSAGLTPPTTWSQLASDAKLYHQKTGKYYTYFDEGDGKWLVALLWQAGITPWSGSGNNWKINIDTPQAQKVMNYWGSLLKSGAVIPSESLTPTWNSQIAKGDFAVAVGAAWFADFGIKPALNTTSSPWRVASIPQWNPANPTNGDFGGSSNAVTTQSKHPMAAALFAAWYTSSVQGLAKLANPPAGYGAATYADKYEGKTAAINTPDPFLGGQKPTGIYEQDAKLVNTSFQWTPWSSYIFNEFGVEMTKAAQGSESFDQALANIQSSVVNYAKSQGYQVSQ</sequence>
<feature type="compositionally biased region" description="Low complexity" evidence="1">
    <location>
        <begin position="27"/>
        <end position="70"/>
    </location>
</feature>
<proteinExistence type="predicted"/>
<feature type="region of interest" description="Disordered" evidence="1">
    <location>
        <begin position="27"/>
        <end position="71"/>
    </location>
</feature>
<dbReference type="PANTHER" id="PTHR43649">
    <property type="entry name" value="ARABINOSE-BINDING PROTEIN-RELATED"/>
    <property type="match status" value="1"/>
</dbReference>
<organism evidence="3 4">
    <name type="scientific">Alicyclobacillus mengziensis</name>
    <dbReference type="NCBI Taxonomy" id="2931921"/>
    <lineage>
        <taxon>Bacteria</taxon>
        <taxon>Bacillati</taxon>
        <taxon>Bacillota</taxon>
        <taxon>Bacilli</taxon>
        <taxon>Bacillales</taxon>
        <taxon>Alicyclobacillaceae</taxon>
        <taxon>Alicyclobacillus</taxon>
    </lineage>
</organism>
<keyword evidence="2" id="KW-0732">Signal</keyword>
<dbReference type="KEGG" id="afx:JZ786_10620"/>
<accession>A0A9X7W2A3</accession>
<dbReference type="RefSeq" id="WP_206658640.1">
    <property type="nucleotide sequence ID" value="NZ_CP071182.1"/>
</dbReference>
<dbReference type="EMBL" id="CP071182">
    <property type="protein sequence ID" value="QSO49329.1"/>
    <property type="molecule type" value="Genomic_DNA"/>
</dbReference>
<evidence type="ECO:0000256" key="1">
    <source>
        <dbReference type="SAM" id="MobiDB-lite"/>
    </source>
</evidence>
<evidence type="ECO:0000313" key="4">
    <source>
        <dbReference type="Proteomes" id="UP000663505"/>
    </source>
</evidence>
<feature type="signal peptide" evidence="2">
    <location>
        <begin position="1"/>
        <end position="25"/>
    </location>
</feature>
<name>A0A9X7W2A3_9BACL</name>
<dbReference type="PANTHER" id="PTHR43649:SF12">
    <property type="entry name" value="DIACETYLCHITOBIOSE BINDING PROTEIN DASA"/>
    <property type="match status" value="1"/>
</dbReference>
<dbReference type="Proteomes" id="UP000663505">
    <property type="component" value="Chromosome"/>
</dbReference>
<keyword evidence="4" id="KW-1185">Reference proteome</keyword>
<protein>
    <submittedName>
        <fullName evidence="3">Extracellular solute-binding protein</fullName>
    </submittedName>
</protein>
<evidence type="ECO:0000256" key="2">
    <source>
        <dbReference type="SAM" id="SignalP"/>
    </source>
</evidence>
<gene>
    <name evidence="3" type="ORF">JZ786_10620</name>
</gene>
<evidence type="ECO:0000313" key="3">
    <source>
        <dbReference type="EMBL" id="QSO49329.1"/>
    </source>
</evidence>
<feature type="chain" id="PRO_5040781695" evidence="2">
    <location>
        <begin position="26"/>
        <end position="482"/>
    </location>
</feature>
<dbReference type="InterPro" id="IPR050490">
    <property type="entry name" value="Bact_solute-bd_prot1"/>
</dbReference>